<dbReference type="OrthoDB" id="30317at10239"/>
<dbReference type="GeneID" id="1450467"/>
<comment type="similarity">
    <text evidence="2">Belongs to the cyclin family.</text>
</comment>
<evidence type="ECO:0000259" key="3">
    <source>
        <dbReference type="SMART" id="SM00385"/>
    </source>
</evidence>
<dbReference type="PIRSF" id="PIRSF037816">
    <property type="entry name" value="Viral_cyclin"/>
    <property type="match status" value="1"/>
</dbReference>
<keyword evidence="1 2" id="KW-0195">Cyclin</keyword>
<dbReference type="EMBL" id="AF083424">
    <property type="protein sequence ID" value="AAC95597.1"/>
    <property type="molecule type" value="Genomic_DNA"/>
</dbReference>
<dbReference type="InterPro" id="IPR015322">
    <property type="entry name" value="Cyclin_dom_herpesvir"/>
</dbReference>
<accession>Q9YTJ4</accession>
<dbReference type="Pfam" id="PF00134">
    <property type="entry name" value="Cyclin_N"/>
    <property type="match status" value="1"/>
</dbReference>
<dbReference type="PANTHER" id="PTHR10177">
    <property type="entry name" value="CYCLINS"/>
    <property type="match status" value="1"/>
</dbReference>
<dbReference type="InterPro" id="IPR017285">
    <property type="entry name" value="Cyclin_herpesvir"/>
</dbReference>
<organismHost>
    <name type="scientific">Ateles</name>
    <dbReference type="NCBI Taxonomy" id="9506"/>
</organismHost>
<keyword evidence="5" id="KW-1185">Reference proteome</keyword>
<dbReference type="Gene3D" id="1.10.472.10">
    <property type="entry name" value="Cyclin-like"/>
    <property type="match status" value="2"/>
</dbReference>
<dbReference type="FunFam" id="1.10.472.10:FF:000057">
    <property type="entry name" value="Cyclin N-terminal domain containing 2"/>
    <property type="match status" value="1"/>
</dbReference>
<reference evidence="4 5" key="1">
    <citation type="journal article" date="2000" name="J. Virol.">
        <title>Primary structure of the Herpesvirus ateles genome.</title>
        <authorList>
            <person name="Albrecht J.C."/>
        </authorList>
    </citation>
    <scope>NUCLEOTIDE SEQUENCE [LARGE SCALE GENOMIC DNA]</scope>
    <source>
        <strain evidence="4">73</strain>
    </source>
</reference>
<dbReference type="Pfam" id="PF09241">
    <property type="entry name" value="Herp-Cyclin"/>
    <property type="match status" value="1"/>
</dbReference>
<dbReference type="InterPro" id="IPR013763">
    <property type="entry name" value="Cyclin-like_dom"/>
</dbReference>
<evidence type="ECO:0000313" key="4">
    <source>
        <dbReference type="EMBL" id="AAC95597.1"/>
    </source>
</evidence>
<dbReference type="KEGG" id="vg:1450467"/>
<evidence type="ECO:0000313" key="5">
    <source>
        <dbReference type="Proteomes" id="UP000008287"/>
    </source>
</evidence>
<protein>
    <submittedName>
        <fullName evidence="4">V-cyclin</fullName>
    </submittedName>
</protein>
<organism evidence="5">
    <name type="scientific">Ateline herpesvirus 3</name>
    <name type="common">AtHV-3</name>
    <name type="synonym">Herpesvirus ateles</name>
    <dbReference type="NCBI Taxonomy" id="85618"/>
    <lineage>
        <taxon>Viruses</taxon>
        <taxon>Duplodnaviria</taxon>
        <taxon>Heunggongvirae</taxon>
        <taxon>Peploviricota</taxon>
        <taxon>Herviviricetes</taxon>
        <taxon>Herpesvirales</taxon>
        <taxon>Orthoherpesviridae</taxon>
        <taxon>Gammaherpesvirinae</taxon>
        <taxon>Rhadinovirus</taxon>
        <taxon>Rhadinovirus atelinegamma3</taxon>
    </lineage>
</organism>
<name>Q9YTJ4_ATHV3</name>
<evidence type="ECO:0000256" key="2">
    <source>
        <dbReference type="RuleBase" id="RU000383"/>
    </source>
</evidence>
<dbReference type="InterPro" id="IPR036915">
    <property type="entry name" value="Cyclin-like_sf"/>
</dbReference>
<dbReference type="InterPro" id="IPR039361">
    <property type="entry name" value="Cyclin"/>
</dbReference>
<dbReference type="PIR" id="T42986">
    <property type="entry name" value="T42986"/>
</dbReference>
<dbReference type="PROSITE" id="PS00292">
    <property type="entry name" value="CYCLINS"/>
    <property type="match status" value="1"/>
</dbReference>
<evidence type="ECO:0000256" key="1">
    <source>
        <dbReference type="ARBA" id="ARBA00023127"/>
    </source>
</evidence>
<sequence length="262" mass="29594">MNGLFLAKMSGSKNKLNKAKIDPATMKDPRVLNNLKLRELLLPKWTSLWENQQEITISNRTTLLTWLYILCEEFDLDPSVFPLTVSILDRYLCKEQGTKTTLQKIGAACVLIASKIRTVKPMSVAHLTYLSCECFTHSELRDQEKSILEALEWDVEAVLSTDFLIPVCHALKIPEEFWPQLFELTSITICKALVQPNIALLPPCLICAGGLLTTIETENTNYQTWTHYLEDLGCILNFSTNTIRTAKDQVAEALATYNPEAI</sequence>
<dbReference type="Proteomes" id="UP000008287">
    <property type="component" value="Segment"/>
</dbReference>
<dbReference type="CDD" id="cd20518">
    <property type="entry name" value="CYCLIN_vCyC_rpt2"/>
    <property type="match status" value="1"/>
</dbReference>
<feature type="domain" description="Cyclin-like" evidence="3">
    <location>
        <begin position="65"/>
        <end position="149"/>
    </location>
</feature>
<dbReference type="InterPro" id="IPR048258">
    <property type="entry name" value="Cyclins_cyclin-box"/>
</dbReference>
<dbReference type="InterPro" id="IPR006671">
    <property type="entry name" value="Cyclin_N"/>
</dbReference>
<dbReference type="RefSeq" id="NP_048044.1">
    <property type="nucleotide sequence ID" value="NC_001987.1"/>
</dbReference>
<dbReference type="SUPFAM" id="SSF47954">
    <property type="entry name" value="Cyclin-like"/>
    <property type="match status" value="2"/>
</dbReference>
<proteinExistence type="inferred from homology"/>
<dbReference type="SMART" id="SM00385">
    <property type="entry name" value="CYCLIN"/>
    <property type="match status" value="1"/>
</dbReference>